<feature type="transmembrane region" description="Helical" evidence="1">
    <location>
        <begin position="36"/>
        <end position="58"/>
    </location>
</feature>
<keyword evidence="3" id="KW-1185">Reference proteome</keyword>
<dbReference type="AlphaFoldDB" id="A0A1H0UMW3"/>
<dbReference type="EMBL" id="FNIX01000012">
    <property type="protein sequence ID" value="SDP67186.1"/>
    <property type="molecule type" value="Genomic_DNA"/>
</dbReference>
<dbReference type="Proteomes" id="UP000199691">
    <property type="component" value="Unassembled WGS sequence"/>
</dbReference>
<name>A0A1H0UMW3_9PSEU</name>
<organism evidence="2 3">
    <name type="scientific">Lentzea jiangxiensis</name>
    <dbReference type="NCBI Taxonomy" id="641025"/>
    <lineage>
        <taxon>Bacteria</taxon>
        <taxon>Bacillati</taxon>
        <taxon>Actinomycetota</taxon>
        <taxon>Actinomycetes</taxon>
        <taxon>Pseudonocardiales</taxon>
        <taxon>Pseudonocardiaceae</taxon>
        <taxon>Lentzea</taxon>
    </lineage>
</organism>
<keyword evidence="1" id="KW-0812">Transmembrane</keyword>
<evidence type="ECO:0000256" key="1">
    <source>
        <dbReference type="SAM" id="Phobius"/>
    </source>
</evidence>
<reference evidence="3" key="1">
    <citation type="submission" date="2016-10" db="EMBL/GenBank/DDBJ databases">
        <authorList>
            <person name="Varghese N."/>
            <person name="Submissions S."/>
        </authorList>
    </citation>
    <scope>NUCLEOTIDE SEQUENCE [LARGE SCALE GENOMIC DNA]</scope>
    <source>
        <strain evidence="3">CGMCC 4.6609</strain>
    </source>
</reference>
<gene>
    <name evidence="2" type="ORF">SAMN05421507_112107</name>
</gene>
<accession>A0A1H0UMW3</accession>
<keyword evidence="1" id="KW-0472">Membrane</keyword>
<dbReference type="STRING" id="641025.SAMN05421507_112107"/>
<evidence type="ECO:0000313" key="3">
    <source>
        <dbReference type="Proteomes" id="UP000199691"/>
    </source>
</evidence>
<dbReference type="RefSeq" id="WP_090100997.1">
    <property type="nucleotide sequence ID" value="NZ_FNIX01000012.1"/>
</dbReference>
<dbReference type="OrthoDB" id="3557251at2"/>
<sequence length="418" mass="43889">MIDQLPEHRPLPDDVRLRARRRLSEGMDPPARNGRAVLIAAGVAMLAAGALVASQTLLGGTAEPAAPSMQHNGEFLGKDRAVVNHVERGKVAPDVLARCTGAARSHPPAADWQIIATSRRNGTTLTAFRVPAGVFFCANTATTTTVSAPDPAAVDDGPREVKILFTTPTGAMAGLVSPDVKIVSLSRISDPARNTALPAVIDGVFLEPNGYTHAETGTKALVSGTEFAVRGVPGPTDPVVDRPLPPAGRDTAEEREFARCLRDRPVPDADQFAHALTVRLGTTSTMRLGRFGDLLLFCGQEDRTAAATVYEVEDLDEVRGTTVAAFAAFYDFTMRKPAGPGEAGAMASSTFAAVGLVTDPRAASITYTRPGLADVPASIGGGTFVLAAPLMDRHPDSRVVVRDAKGAVLETIKPKHVP</sequence>
<protein>
    <submittedName>
        <fullName evidence="2">Uncharacterized protein</fullName>
    </submittedName>
</protein>
<proteinExistence type="predicted"/>
<evidence type="ECO:0000313" key="2">
    <source>
        <dbReference type="EMBL" id="SDP67186.1"/>
    </source>
</evidence>
<keyword evidence="1" id="KW-1133">Transmembrane helix</keyword>